<evidence type="ECO:0000313" key="2">
    <source>
        <dbReference type="Proteomes" id="UP000241071"/>
    </source>
</evidence>
<proteinExistence type="predicted"/>
<dbReference type="EMBL" id="KC008572">
    <property type="protein sequence ID" value="AGF84892.1"/>
    <property type="molecule type" value="Genomic_DNA"/>
</dbReference>
<sequence>MPHYIFNINDGCGIKCELYVAKNIYALYKYMQKNLDEFINLFKVMHKTDCKLLDKLPTIKSKKDFTCYDDGQCIFKEKSKKNLLDELKKIDAKEFFKNLEGMDPNASHGYDILGALSFHKVKPKNI</sequence>
<organism evidence="1 2">
    <name type="scientific">Moumouvirus goulette</name>
    <dbReference type="NCBI Taxonomy" id="1247379"/>
    <lineage>
        <taxon>Viruses</taxon>
        <taxon>Varidnaviria</taxon>
        <taxon>Bamfordvirae</taxon>
        <taxon>Nucleocytoviricota</taxon>
        <taxon>Megaviricetes</taxon>
        <taxon>Imitervirales</taxon>
        <taxon>Mimiviridae</taxon>
        <taxon>Megamimivirinae</taxon>
        <taxon>Moumouvirus</taxon>
        <taxon>Moumouvirus goulettemassiliense</taxon>
    </lineage>
</organism>
<gene>
    <name evidence="1" type="ORF">glt_00083</name>
</gene>
<dbReference type="Proteomes" id="UP000241071">
    <property type="component" value="Segment"/>
</dbReference>
<accession>M1PVZ3</accession>
<evidence type="ECO:0000313" key="1">
    <source>
        <dbReference type="EMBL" id="AGF84892.1"/>
    </source>
</evidence>
<keyword evidence="2" id="KW-1185">Reference proteome</keyword>
<name>M1PVZ3_9VIRU</name>
<reference evidence="1 2" key="1">
    <citation type="submission" date="2012-10" db="EMBL/GenBank/DDBJ databases">
        <title>Complete genome sequence of Moumouvirus goulette.</title>
        <authorList>
            <person name="Fournous G."/>
            <person name="Bougalmi M."/>
            <person name="Colson P."/>
        </authorList>
    </citation>
    <scope>NUCLEOTIDE SEQUENCE [LARGE SCALE GENOMIC DNA]</scope>
</reference>
<protein>
    <submittedName>
        <fullName evidence="1">Uncharacterized protein</fullName>
    </submittedName>
</protein>